<gene>
    <name evidence="1" type="ORF">M9Y10_000776</name>
</gene>
<organism evidence="1 2">
    <name type="scientific">Tritrichomonas musculus</name>
    <dbReference type="NCBI Taxonomy" id="1915356"/>
    <lineage>
        <taxon>Eukaryota</taxon>
        <taxon>Metamonada</taxon>
        <taxon>Parabasalia</taxon>
        <taxon>Tritrichomonadida</taxon>
        <taxon>Tritrichomonadidae</taxon>
        <taxon>Tritrichomonas</taxon>
    </lineage>
</organism>
<comment type="caution">
    <text evidence="1">The sequence shown here is derived from an EMBL/GenBank/DDBJ whole genome shotgun (WGS) entry which is preliminary data.</text>
</comment>
<dbReference type="Proteomes" id="UP001470230">
    <property type="component" value="Unassembled WGS sequence"/>
</dbReference>
<sequence length="476" mass="56006">MIPCHYSILLNDNPKKCRMNFQVTYKTFQINLFKFDTLQKIDIHNDKWKIIRVMVLENIICFIKDDDSIDLVLLFINDSINFKRFLFSLAESGLIVPGVSQNLNENDFLFISKPSFIPTSSYSYSTKLNTLFQIRNVTQSQILYIVEKEVIPFNEEFIDFVLPFAIQETDKQIEEGSKCHPKIWAKMKGNKCGDILEFLISKISIEDYPDEHIKELIHSCQSNTFEKNTDLIKNLNDVDKDKERMVKDPKSQKWSPNLCSICALVCKSHVLKTKIKFVQGQFEVVKRIALLMNGEILLSDDDEDILPDIFKKKFNYNDHAGIEGNLTFFKYLFALYEFMFDSIEKKEYSINIKTYVDKISEDVLNVFKQFLPKVAPFFIVHKIKDLFFYNSCYATIFCDSITNIWPVWIMLKKMHEHEKGYVSLAASILYLSLPTLLEKKVRNEEQLRENNPLFFNLDDKIEEIIKISSYLYRFRI</sequence>
<protein>
    <submittedName>
        <fullName evidence="1">Uncharacterized protein</fullName>
    </submittedName>
</protein>
<accession>A0ABR2L6T9</accession>
<proteinExistence type="predicted"/>
<reference evidence="1 2" key="1">
    <citation type="submission" date="2024-04" db="EMBL/GenBank/DDBJ databases">
        <title>Tritrichomonas musculus Genome.</title>
        <authorList>
            <person name="Alves-Ferreira E."/>
            <person name="Grigg M."/>
            <person name="Lorenzi H."/>
            <person name="Galac M."/>
        </authorList>
    </citation>
    <scope>NUCLEOTIDE SEQUENCE [LARGE SCALE GENOMIC DNA]</scope>
    <source>
        <strain evidence="1 2">EAF2021</strain>
    </source>
</reference>
<name>A0ABR2L6T9_9EUKA</name>
<evidence type="ECO:0000313" key="1">
    <source>
        <dbReference type="EMBL" id="KAK8898487.1"/>
    </source>
</evidence>
<evidence type="ECO:0000313" key="2">
    <source>
        <dbReference type="Proteomes" id="UP001470230"/>
    </source>
</evidence>
<dbReference type="EMBL" id="JAPFFF010000001">
    <property type="protein sequence ID" value="KAK8898487.1"/>
    <property type="molecule type" value="Genomic_DNA"/>
</dbReference>
<keyword evidence="2" id="KW-1185">Reference proteome</keyword>